<feature type="compositionally biased region" description="Polar residues" evidence="1">
    <location>
        <begin position="82"/>
        <end position="97"/>
    </location>
</feature>
<reference evidence="2" key="2">
    <citation type="submission" date="2014-03" db="EMBL/GenBank/DDBJ databases">
        <authorList>
            <person name="Genoscope - CEA"/>
        </authorList>
    </citation>
    <scope>NUCLEOTIDE SEQUENCE</scope>
</reference>
<evidence type="ECO:0000313" key="2">
    <source>
        <dbReference type="EMBL" id="CDR18277.1"/>
    </source>
</evidence>
<feature type="region of interest" description="Disordered" evidence="1">
    <location>
        <begin position="67"/>
        <end position="122"/>
    </location>
</feature>
<gene>
    <name evidence="2" type="ORF">GSONMT00051058001</name>
</gene>
<sequence length="122" mass="13079">MGLACGLEVGQCSPEDLKEARTLVPRALEPYVTGQYGWFPQGTLVPRALEPYVTEMATGPISNVYITGASSTNGGGRRHTSSSDGTVASISNDSHYSASRGHTPVSYMADEEEDDEDYDDND</sequence>
<name>A0A061AED7_ONCMY</name>
<dbReference type="Proteomes" id="UP000193380">
    <property type="component" value="Unassembled WGS sequence"/>
</dbReference>
<organism evidence="2 3">
    <name type="scientific">Oncorhynchus mykiss</name>
    <name type="common">Rainbow trout</name>
    <name type="synonym">Salmo gairdneri</name>
    <dbReference type="NCBI Taxonomy" id="8022"/>
    <lineage>
        <taxon>Eukaryota</taxon>
        <taxon>Metazoa</taxon>
        <taxon>Chordata</taxon>
        <taxon>Craniata</taxon>
        <taxon>Vertebrata</taxon>
        <taxon>Euteleostomi</taxon>
        <taxon>Actinopterygii</taxon>
        <taxon>Neopterygii</taxon>
        <taxon>Teleostei</taxon>
        <taxon>Protacanthopterygii</taxon>
        <taxon>Salmoniformes</taxon>
        <taxon>Salmonidae</taxon>
        <taxon>Salmoninae</taxon>
        <taxon>Oncorhynchus</taxon>
    </lineage>
</organism>
<dbReference type="PaxDb" id="8022-A0A061AED7"/>
<reference evidence="2" key="1">
    <citation type="journal article" date="2014" name="Nat. Commun.">
        <title>The rainbow trout genome provides novel insights into evolution after whole-genome duplication in vertebrates.</title>
        <authorList>
            <person name="Berthelot C."/>
            <person name="Brunet F."/>
            <person name="Chalopin D."/>
            <person name="Juanchich A."/>
            <person name="Bernard M."/>
            <person name="Noel B."/>
            <person name="Bento P."/>
            <person name="Da Silva C."/>
            <person name="Labadie K."/>
            <person name="Alberti A."/>
            <person name="Aury J.M."/>
            <person name="Louis A."/>
            <person name="Dehais P."/>
            <person name="Bardou P."/>
            <person name="Montfort J."/>
            <person name="Klopp C."/>
            <person name="Cabau C."/>
            <person name="Gaspin C."/>
            <person name="Thorgaard G.H."/>
            <person name="Boussaha M."/>
            <person name="Quillet E."/>
            <person name="Guyomard R."/>
            <person name="Galiana D."/>
            <person name="Bobe J."/>
            <person name="Volff J.N."/>
            <person name="Genet C."/>
            <person name="Wincker P."/>
            <person name="Jaillon O."/>
            <person name="Roest Crollius H."/>
            <person name="Guiguen Y."/>
        </authorList>
    </citation>
    <scope>NUCLEOTIDE SEQUENCE [LARGE SCALE GENOMIC DNA]</scope>
</reference>
<dbReference type="STRING" id="8022.A0A061AED7"/>
<feature type="compositionally biased region" description="Acidic residues" evidence="1">
    <location>
        <begin position="109"/>
        <end position="122"/>
    </location>
</feature>
<evidence type="ECO:0000313" key="3">
    <source>
        <dbReference type="Proteomes" id="UP000193380"/>
    </source>
</evidence>
<dbReference type="EMBL" id="FR975665">
    <property type="protein sequence ID" value="CDR18277.1"/>
    <property type="molecule type" value="Genomic_DNA"/>
</dbReference>
<evidence type="ECO:0000256" key="1">
    <source>
        <dbReference type="SAM" id="MobiDB-lite"/>
    </source>
</evidence>
<dbReference type="AlphaFoldDB" id="A0A061AED7"/>
<proteinExistence type="predicted"/>
<protein>
    <submittedName>
        <fullName evidence="2">Uncharacterized protein</fullName>
    </submittedName>
</protein>
<accession>A0A061AED7</accession>